<evidence type="ECO:0000256" key="3">
    <source>
        <dbReference type="ARBA" id="ARBA00023163"/>
    </source>
</evidence>
<dbReference type="SUPFAM" id="SSF46689">
    <property type="entry name" value="Homeodomain-like"/>
    <property type="match status" value="1"/>
</dbReference>
<evidence type="ECO:0000256" key="1">
    <source>
        <dbReference type="ARBA" id="ARBA00023015"/>
    </source>
</evidence>
<dbReference type="GO" id="GO:0003700">
    <property type="term" value="F:DNA-binding transcription factor activity"/>
    <property type="evidence" value="ECO:0007669"/>
    <property type="project" value="TreeGrafter"/>
</dbReference>
<dbReference type="Pfam" id="PF00440">
    <property type="entry name" value="TetR_N"/>
    <property type="match status" value="1"/>
</dbReference>
<feature type="domain" description="HTH tetR-type" evidence="5">
    <location>
        <begin position="13"/>
        <end position="72"/>
    </location>
</feature>
<keyword evidence="2 4" id="KW-0238">DNA-binding</keyword>
<sequence length="188" mass="19681">MPRRGGAMRADAVRNREKVFDEARRAVADGETGLTLNELARRAGVGVGTVYRVFPTQRAMLESVLEEAVRRLADAAGEARGRPDPAAALVDFLRTALAAALDRPGLMDVLITGSDETESLSRAKGELVAAVSRLLGLVRPAPALTGENLLKLLCGLVHAVGEHPVERRGAAADAYLALLRGGLAPGGA</sequence>
<feature type="DNA-binding region" description="H-T-H motif" evidence="4">
    <location>
        <begin position="35"/>
        <end position="54"/>
    </location>
</feature>
<protein>
    <submittedName>
        <fullName evidence="6">Transcriptional regulator</fullName>
    </submittedName>
</protein>
<gene>
    <name evidence="6" type="ORF">SSGG_05957</name>
</gene>
<dbReference type="InterPro" id="IPR001647">
    <property type="entry name" value="HTH_TetR"/>
</dbReference>
<proteinExistence type="predicted"/>
<keyword evidence="3" id="KW-0804">Transcription</keyword>
<dbReference type="PROSITE" id="PS50977">
    <property type="entry name" value="HTH_TETR_2"/>
    <property type="match status" value="1"/>
</dbReference>
<dbReference type="InterPro" id="IPR009057">
    <property type="entry name" value="Homeodomain-like_sf"/>
</dbReference>
<keyword evidence="1" id="KW-0805">Transcription regulation</keyword>
<name>D6ABY4_STRFL</name>
<dbReference type="EMBL" id="DS999644">
    <property type="protein sequence ID" value="EFE78590.2"/>
    <property type="molecule type" value="Genomic_DNA"/>
</dbReference>
<reference evidence="7" key="1">
    <citation type="submission" date="2008-10" db="EMBL/GenBank/DDBJ databases">
        <authorList>
            <person name="Molnar K."/>
        </authorList>
    </citation>
    <scope>NUCLEOTIDE SEQUENCE [LARGE SCALE GENOMIC DNA]</scope>
    <source>
        <strain evidence="7">NRRL 15998</strain>
    </source>
</reference>
<dbReference type="InterPro" id="IPR050109">
    <property type="entry name" value="HTH-type_TetR-like_transc_reg"/>
</dbReference>
<dbReference type="GO" id="GO:0000976">
    <property type="term" value="F:transcription cis-regulatory region binding"/>
    <property type="evidence" value="ECO:0007669"/>
    <property type="project" value="TreeGrafter"/>
</dbReference>
<dbReference type="PANTHER" id="PTHR30055:SF234">
    <property type="entry name" value="HTH-TYPE TRANSCRIPTIONAL REGULATOR BETI"/>
    <property type="match status" value="1"/>
</dbReference>
<organism evidence="6 7">
    <name type="scientific">Streptomyces filamentosus NRRL 15998</name>
    <dbReference type="NCBI Taxonomy" id="457431"/>
    <lineage>
        <taxon>Bacteria</taxon>
        <taxon>Bacillati</taxon>
        <taxon>Actinomycetota</taxon>
        <taxon>Actinomycetes</taxon>
        <taxon>Kitasatosporales</taxon>
        <taxon>Streptomycetaceae</taxon>
        <taxon>Streptomyces</taxon>
    </lineage>
</organism>
<reference evidence="7" key="2">
    <citation type="submission" date="2008-12" db="EMBL/GenBank/DDBJ databases">
        <title>Annotation of Streptomyces roseosporus strain NRRL 15998.</title>
        <authorList>
            <consortium name="The Broad Institute Genome Sequencing Platform"/>
            <consortium name="Broad Institute Microbial Sequencing Center"/>
            <person name="Fischbach M."/>
            <person name="Ward D."/>
            <person name="Young S."/>
            <person name="Kodira C.D."/>
            <person name="Zeng Q."/>
            <person name="Koehrsen M."/>
            <person name="Godfrey P."/>
            <person name="Alvarado L."/>
            <person name="Berlin A.M."/>
            <person name="Borenstein D."/>
            <person name="Chen Z."/>
            <person name="Engels R."/>
            <person name="Freedman E."/>
            <person name="Gellesch M."/>
            <person name="Goldberg J."/>
            <person name="Griggs A."/>
            <person name="Gujja S."/>
            <person name="Heiman D.I."/>
            <person name="Hepburn T.A."/>
            <person name="Howarth C."/>
            <person name="Jen D."/>
            <person name="Larson L."/>
            <person name="Lewis B."/>
            <person name="Mehta T."/>
            <person name="Park D."/>
            <person name="Pearson M."/>
            <person name="Roberts A."/>
            <person name="Saif S."/>
            <person name="Shea T.D."/>
            <person name="Shenoy N."/>
            <person name="Sisk P."/>
            <person name="Stolte C."/>
            <person name="Sykes S.N."/>
            <person name="Walk T."/>
            <person name="White J."/>
            <person name="Yandava C."/>
            <person name="Straight P."/>
            <person name="Clardy J."/>
            <person name="Hung D."/>
            <person name="Kolter R."/>
            <person name="Mekalanos J."/>
            <person name="Walker S."/>
            <person name="Walsh C.T."/>
            <person name="Wieland B.L.C."/>
            <person name="Ilzarbe M."/>
            <person name="Galagan J."/>
            <person name="Nusbaum C."/>
            <person name="Birren B."/>
        </authorList>
    </citation>
    <scope>NUCLEOTIDE SEQUENCE [LARGE SCALE GENOMIC DNA]</scope>
    <source>
        <strain evidence="7">NRRL 15998</strain>
    </source>
</reference>
<evidence type="ECO:0000313" key="7">
    <source>
        <dbReference type="Proteomes" id="UP000003986"/>
    </source>
</evidence>
<dbReference type="Gene3D" id="1.10.357.10">
    <property type="entry name" value="Tetracycline Repressor, domain 2"/>
    <property type="match status" value="1"/>
</dbReference>
<accession>D6ABY4</accession>
<dbReference type="AlphaFoldDB" id="D6ABY4"/>
<evidence type="ECO:0000256" key="4">
    <source>
        <dbReference type="PROSITE-ProRule" id="PRU00335"/>
    </source>
</evidence>
<evidence type="ECO:0000259" key="5">
    <source>
        <dbReference type="PROSITE" id="PS50977"/>
    </source>
</evidence>
<dbReference type="PANTHER" id="PTHR30055">
    <property type="entry name" value="HTH-TYPE TRANSCRIPTIONAL REGULATOR RUTR"/>
    <property type="match status" value="1"/>
</dbReference>
<evidence type="ECO:0000256" key="2">
    <source>
        <dbReference type="ARBA" id="ARBA00023125"/>
    </source>
</evidence>
<evidence type="ECO:0000313" key="6">
    <source>
        <dbReference type="EMBL" id="EFE78590.2"/>
    </source>
</evidence>
<dbReference type="Proteomes" id="UP000003986">
    <property type="component" value="Unassembled WGS sequence"/>
</dbReference>